<feature type="region of interest" description="Disordered" evidence="5">
    <location>
        <begin position="122"/>
        <end position="160"/>
    </location>
</feature>
<dbReference type="InterPro" id="IPR001611">
    <property type="entry name" value="Leu-rich_rpt"/>
</dbReference>
<feature type="region of interest" description="Disordered" evidence="5">
    <location>
        <begin position="803"/>
        <end position="839"/>
    </location>
</feature>
<dbReference type="InterPro" id="IPR051279">
    <property type="entry name" value="PP1-Reg/Actin-Interact_Protein"/>
</dbReference>
<evidence type="ECO:0000313" key="6">
    <source>
        <dbReference type="Proteomes" id="UP001165740"/>
    </source>
</evidence>
<protein>
    <submittedName>
        <fullName evidence="7">Protein phosphatase 1 regulatory subunit 37-like isoform X1</fullName>
    </submittedName>
</protein>
<dbReference type="GeneID" id="106072160"/>
<feature type="coiled-coil region" evidence="4">
    <location>
        <begin position="568"/>
        <end position="595"/>
    </location>
</feature>
<dbReference type="SUPFAM" id="SSF52047">
    <property type="entry name" value="RNI-like"/>
    <property type="match status" value="1"/>
</dbReference>
<keyword evidence="1" id="KW-0433">Leucine-rich repeat</keyword>
<feature type="compositionally biased region" description="Polar residues" evidence="5">
    <location>
        <begin position="803"/>
        <end position="834"/>
    </location>
</feature>
<dbReference type="InterPro" id="IPR032675">
    <property type="entry name" value="LRR_dom_sf"/>
</dbReference>
<proteinExistence type="inferred from homology"/>
<evidence type="ECO:0000256" key="2">
    <source>
        <dbReference type="ARBA" id="ARBA00022737"/>
    </source>
</evidence>
<dbReference type="CDD" id="cd00116">
    <property type="entry name" value="LRR_RI"/>
    <property type="match status" value="1"/>
</dbReference>
<dbReference type="Proteomes" id="UP001165740">
    <property type="component" value="Chromosome 3"/>
</dbReference>
<reference evidence="7" key="1">
    <citation type="submission" date="2025-08" db="UniProtKB">
        <authorList>
            <consortium name="RefSeq"/>
        </authorList>
    </citation>
    <scope>IDENTIFICATION</scope>
</reference>
<accession>A0A9W2ZZ41</accession>
<organism evidence="6 7">
    <name type="scientific">Biomphalaria glabrata</name>
    <name type="common">Bloodfluke planorb</name>
    <name type="synonym">Freshwater snail</name>
    <dbReference type="NCBI Taxonomy" id="6526"/>
    <lineage>
        <taxon>Eukaryota</taxon>
        <taxon>Metazoa</taxon>
        <taxon>Spiralia</taxon>
        <taxon>Lophotrochozoa</taxon>
        <taxon>Mollusca</taxon>
        <taxon>Gastropoda</taxon>
        <taxon>Heterobranchia</taxon>
        <taxon>Euthyneura</taxon>
        <taxon>Panpulmonata</taxon>
        <taxon>Hygrophila</taxon>
        <taxon>Lymnaeoidea</taxon>
        <taxon>Planorbidae</taxon>
        <taxon>Biomphalaria</taxon>
    </lineage>
</organism>
<feature type="compositionally biased region" description="Polar residues" evidence="5">
    <location>
        <begin position="138"/>
        <end position="155"/>
    </location>
</feature>
<dbReference type="AlphaFoldDB" id="A0A9W2ZZ41"/>
<dbReference type="RefSeq" id="XP_055880218.1">
    <property type="nucleotide sequence ID" value="XM_056024243.1"/>
</dbReference>
<evidence type="ECO:0000256" key="3">
    <source>
        <dbReference type="ARBA" id="ARBA00038315"/>
    </source>
</evidence>
<keyword evidence="6" id="KW-1185">Reference proteome</keyword>
<evidence type="ECO:0000256" key="4">
    <source>
        <dbReference type="SAM" id="Coils"/>
    </source>
</evidence>
<dbReference type="OrthoDB" id="10034042at2759"/>
<feature type="compositionally biased region" description="Polar residues" evidence="5">
    <location>
        <begin position="122"/>
        <end position="131"/>
    </location>
</feature>
<dbReference type="PANTHER" id="PTHR24112:SF9">
    <property type="entry name" value="PROTEIN PHOSPHATASE 1 REGULATORY SUBUNIT 37"/>
    <property type="match status" value="1"/>
</dbReference>
<dbReference type="PANTHER" id="PTHR24112">
    <property type="entry name" value="LEUCINE-RICH REPEAT, ISOFORM F-RELATED"/>
    <property type="match status" value="1"/>
</dbReference>
<comment type="similarity">
    <text evidence="3">Belongs to the PPP1R37 family.</text>
</comment>
<name>A0A9W2ZZ41_BIOGL</name>
<sequence length="1238" mass="136885">MAETLNDSVGKDPLQDVFIAKTLSKKITAESTVVSVVNNEDLAVINKQHQNGKKSENHSIDNGVVKQLDLDGIDEINEQHVHILNQDCVKWNNNGENTGLSLSHFCDSYIISEETVNNISDKNTLHSSSESANDKNTHQANSETSIKNEEQTINTKGKKGISFPKDTFISGYFEPPDPWKDASPWTTEELISAYKKSCELHGTKPVGKIIQQLQVISSSGKREDLFSLKGEKLDQKQCECIEEIFRRVQFKTLDLEASHLDDECATALFDMIEYYETACQLNISFNKNIQARGWQACSRLVRRTPNLTYLDIRNCDLNERFVPIFGRALKLGCHLTILHMECLALSGRPLVILVAALKANETLQELFLADNKLMPTDGVQLGNLLRYNHKLSLLDLRNNHLQDVGTSHLCDGLLEQNLGKGLHTLVLWNNQINYQAMSALGRALASSECLETLNIGHNAITNEGVHLLKDGLLKTNSLLRLGLQGTKISDEGAVALAEYIADSNILLRIDLRENDIKTGGLMALSHAMRVNTSVTRIDLDKEPKKESGIKDYADQQSRLLRDILTFQQRNIQSTIEKEEQERKKLEEKAEAAKNVVLLENVQEIVDNAINESFTVIEEEAQDASEEKFKKDIENFKLKDEAVHNFSEPLVEAVEVIEETAAKISTVEKPHHRPSQLFPYKHLHPQETLDSPIPTTNENPLIAVMTTPPVVPQTSPQLYRAENNLLSSIVSASPPEMILSPQYFPKQIARKIFSVSRVDEDPSWSKLSTSPTPSPMAGFDPLNISPVPLVSTLSLSSARSFESTTSHSPVIVPQMTQGAPQHSTNISQPQLSSPHSSELQSFSEQLLVASDMAHSGCGSPHLLPCDTNDDETNVPWSHTYINDCDKPELNSAEVTTDNISLTTDNKIESKAERVVKDGSSLHVSLHVNNGSESALVESLYNSNDSSDKTPDYMQKDFSNVLLKDIPENDSNPESVSLVSSLIDNLSEFKTESSVQQNVLDRLDPVTSAITQQAAHLHKGAGDVVQLKDGQESISPQTIVPLSTNTGGENSQSPAHLTTPSDLTLIQNDSENVNSSNSIQPLHISGPLLQLSNGESSCLSELASSQLQDEEISLLETFPAMQLSPEAVQENIICDSLDNDIETVDYSSIDEEPWLAVGVETESDLDRSSNSAKQPDFFTTLSSNGFTQELASALNNLDGSNGYYEEENNFDLQTPDEFERELDSMLAVVHGDLPWSLKDS</sequence>
<dbReference type="Gene3D" id="3.80.10.10">
    <property type="entry name" value="Ribonuclease Inhibitor"/>
    <property type="match status" value="1"/>
</dbReference>
<keyword evidence="2" id="KW-0677">Repeat</keyword>
<keyword evidence="4" id="KW-0175">Coiled coil</keyword>
<evidence type="ECO:0000256" key="5">
    <source>
        <dbReference type="SAM" id="MobiDB-lite"/>
    </source>
</evidence>
<dbReference type="Pfam" id="PF13516">
    <property type="entry name" value="LRR_6"/>
    <property type="match status" value="3"/>
</dbReference>
<gene>
    <name evidence="7" type="primary">LOC106072160</name>
</gene>
<dbReference type="SMART" id="SM00368">
    <property type="entry name" value="LRR_RI"/>
    <property type="match status" value="7"/>
</dbReference>
<evidence type="ECO:0000313" key="7">
    <source>
        <dbReference type="RefSeq" id="XP_055880218.1"/>
    </source>
</evidence>
<evidence type="ECO:0000256" key="1">
    <source>
        <dbReference type="ARBA" id="ARBA00022614"/>
    </source>
</evidence>